<feature type="compositionally biased region" description="Polar residues" evidence="1">
    <location>
        <begin position="39"/>
        <end position="73"/>
    </location>
</feature>
<dbReference type="AlphaFoldDB" id="A0A223CY33"/>
<dbReference type="GO" id="GO:0008233">
    <property type="term" value="F:peptidase activity"/>
    <property type="evidence" value="ECO:0007669"/>
    <property type="project" value="InterPro"/>
</dbReference>
<accession>A0A223CY33</accession>
<dbReference type="InterPro" id="IPR009045">
    <property type="entry name" value="Zn_M74/Hedgehog-like"/>
</dbReference>
<organism evidence="4 5">
    <name type="scientific">Tumebacillus algifaecis</name>
    <dbReference type="NCBI Taxonomy" id="1214604"/>
    <lineage>
        <taxon>Bacteria</taxon>
        <taxon>Bacillati</taxon>
        <taxon>Bacillota</taxon>
        <taxon>Bacilli</taxon>
        <taxon>Bacillales</taxon>
        <taxon>Alicyclobacillaceae</taxon>
        <taxon>Tumebacillus</taxon>
    </lineage>
</organism>
<dbReference type="Proteomes" id="UP000214688">
    <property type="component" value="Chromosome"/>
</dbReference>
<proteinExistence type="predicted"/>
<gene>
    <name evidence="4" type="ORF">CIG75_03075</name>
</gene>
<keyword evidence="5" id="KW-1185">Reference proteome</keyword>
<evidence type="ECO:0000259" key="3">
    <source>
        <dbReference type="Pfam" id="PF02557"/>
    </source>
</evidence>
<feature type="region of interest" description="Disordered" evidence="1">
    <location>
        <begin position="39"/>
        <end position="87"/>
    </location>
</feature>
<dbReference type="KEGG" id="tab:CIG75_03075"/>
<sequence length="276" mass="29992">MNNRRYQTLTNRIRTAGLAAVLIATLALSGCDPLTAQTKVPTNPVAQQPNQTESPTQEPQKDPQQTEQPGQTDPTPPQEPSKATAGAPGSISVLVNKQLGLPDDFQPSNLVDDPDLHFLSGGGGEKRLMRGEVANALKQMFAASEKEGIYLSVASAYRSHATQTQLFNYYVSTQGETEARRYSAVPGHSEHETGLAVDVSGRDGACAVEDCFADTKEAKWIAKNAVKFGFIIRYPKGKEAVTGYAYEPWHLRYVGQDLAAAITAKNVTMEEYFNVK</sequence>
<dbReference type="InterPro" id="IPR003709">
    <property type="entry name" value="VanY-like_core_dom"/>
</dbReference>
<dbReference type="PANTHER" id="PTHR34385:SF1">
    <property type="entry name" value="PEPTIDOGLYCAN L-ALANYL-D-GLUTAMATE ENDOPEPTIDASE CWLK"/>
    <property type="match status" value="1"/>
</dbReference>
<evidence type="ECO:0000313" key="4">
    <source>
        <dbReference type="EMBL" id="ASS74064.1"/>
    </source>
</evidence>
<dbReference type="EMBL" id="CP022657">
    <property type="protein sequence ID" value="ASS74064.1"/>
    <property type="molecule type" value="Genomic_DNA"/>
</dbReference>
<feature type="domain" description="D-alanyl-D-alanine carboxypeptidase-like core" evidence="3">
    <location>
        <begin position="128"/>
        <end position="255"/>
    </location>
</feature>
<feature type="chain" id="PRO_5038872650" description="D-alanyl-D-alanine carboxypeptidase-like core domain-containing protein" evidence="2">
    <location>
        <begin position="30"/>
        <end position="276"/>
    </location>
</feature>
<keyword evidence="2" id="KW-0732">Signal</keyword>
<dbReference type="Gene3D" id="3.30.1380.10">
    <property type="match status" value="1"/>
</dbReference>
<reference evidence="4 5" key="1">
    <citation type="journal article" date="2015" name="Int. J. Syst. Evol. Microbiol.">
        <title>Tumebacillus algifaecis sp. nov., isolated from decomposing algal scum.</title>
        <authorList>
            <person name="Wu Y.F."/>
            <person name="Zhang B."/>
            <person name="Xing P."/>
            <person name="Wu Q.L."/>
            <person name="Liu S.J."/>
        </authorList>
    </citation>
    <scope>NUCLEOTIDE SEQUENCE [LARGE SCALE GENOMIC DNA]</scope>
    <source>
        <strain evidence="4 5">THMBR28</strain>
    </source>
</reference>
<evidence type="ECO:0000256" key="2">
    <source>
        <dbReference type="SAM" id="SignalP"/>
    </source>
</evidence>
<evidence type="ECO:0000313" key="5">
    <source>
        <dbReference type="Proteomes" id="UP000214688"/>
    </source>
</evidence>
<dbReference type="InterPro" id="IPR058193">
    <property type="entry name" value="VanY/YodJ_core_dom"/>
</dbReference>
<dbReference type="GO" id="GO:0006508">
    <property type="term" value="P:proteolysis"/>
    <property type="evidence" value="ECO:0007669"/>
    <property type="project" value="InterPro"/>
</dbReference>
<evidence type="ECO:0000256" key="1">
    <source>
        <dbReference type="SAM" id="MobiDB-lite"/>
    </source>
</evidence>
<dbReference type="PANTHER" id="PTHR34385">
    <property type="entry name" value="D-ALANYL-D-ALANINE CARBOXYPEPTIDASE"/>
    <property type="match status" value="1"/>
</dbReference>
<dbReference type="Pfam" id="PF02557">
    <property type="entry name" value="VanY"/>
    <property type="match status" value="1"/>
</dbReference>
<dbReference type="InterPro" id="IPR052179">
    <property type="entry name" value="DD-CPase-like"/>
</dbReference>
<dbReference type="PROSITE" id="PS51257">
    <property type="entry name" value="PROKAR_LIPOPROTEIN"/>
    <property type="match status" value="1"/>
</dbReference>
<dbReference type="OrthoDB" id="9792074at2"/>
<feature type="signal peptide" evidence="2">
    <location>
        <begin position="1"/>
        <end position="29"/>
    </location>
</feature>
<protein>
    <recommendedName>
        <fullName evidence="3">D-alanyl-D-alanine carboxypeptidase-like core domain-containing protein</fullName>
    </recommendedName>
</protein>
<dbReference type="CDD" id="cd14852">
    <property type="entry name" value="LD-carboxypeptidase"/>
    <property type="match status" value="1"/>
</dbReference>
<name>A0A223CY33_9BACL</name>
<dbReference type="SUPFAM" id="SSF55166">
    <property type="entry name" value="Hedgehog/DD-peptidase"/>
    <property type="match status" value="1"/>
</dbReference>